<keyword evidence="3" id="KW-1185">Reference proteome</keyword>
<dbReference type="OrthoDB" id="7019010at2"/>
<dbReference type="EMBL" id="LT629787">
    <property type="protein sequence ID" value="SDU01713.1"/>
    <property type="molecule type" value="Genomic_DNA"/>
</dbReference>
<dbReference type="RefSeq" id="WP_092385179.1">
    <property type="nucleotide sequence ID" value="NZ_LT629787.1"/>
</dbReference>
<accession>A0A1H2F367</accession>
<organism evidence="2 3">
    <name type="scientific">Halopseudomonas salegens</name>
    <dbReference type="NCBI Taxonomy" id="1434072"/>
    <lineage>
        <taxon>Bacteria</taxon>
        <taxon>Pseudomonadati</taxon>
        <taxon>Pseudomonadota</taxon>
        <taxon>Gammaproteobacteria</taxon>
        <taxon>Pseudomonadales</taxon>
        <taxon>Pseudomonadaceae</taxon>
        <taxon>Halopseudomonas</taxon>
    </lineage>
</organism>
<protein>
    <submittedName>
        <fullName evidence="2">Uncharacterized protein</fullName>
    </submittedName>
</protein>
<name>A0A1H2F367_9GAMM</name>
<dbReference type="AlphaFoldDB" id="A0A1H2F367"/>
<evidence type="ECO:0000256" key="1">
    <source>
        <dbReference type="SAM" id="MobiDB-lite"/>
    </source>
</evidence>
<feature type="region of interest" description="Disordered" evidence="1">
    <location>
        <begin position="1"/>
        <end position="22"/>
    </location>
</feature>
<evidence type="ECO:0000313" key="2">
    <source>
        <dbReference type="EMBL" id="SDU01713.1"/>
    </source>
</evidence>
<dbReference type="InterPro" id="IPR054635">
    <property type="entry name" value="PA1571-like"/>
</dbReference>
<dbReference type="Proteomes" id="UP000243924">
    <property type="component" value="Chromosome I"/>
</dbReference>
<proteinExistence type="predicted"/>
<reference evidence="3" key="1">
    <citation type="submission" date="2016-10" db="EMBL/GenBank/DDBJ databases">
        <authorList>
            <person name="Varghese N."/>
            <person name="Submissions S."/>
        </authorList>
    </citation>
    <scope>NUCLEOTIDE SEQUENCE [LARGE SCALE GENOMIC DNA]</scope>
    <source>
        <strain evidence="3">CECT 8338</strain>
    </source>
</reference>
<gene>
    <name evidence="2" type="ORF">SAMN05216210_1245</name>
</gene>
<dbReference type="NCBIfam" id="NF045613">
    <property type="entry name" value="PA1571_fam"/>
    <property type="match status" value="1"/>
</dbReference>
<sequence length="64" mass="7042">MIVNARPLSSITPSRKPPISKVRRHPAQFCGGFVIDAEGREVAITEHMVQQACRQLDDLSVGAR</sequence>
<evidence type="ECO:0000313" key="3">
    <source>
        <dbReference type="Proteomes" id="UP000243924"/>
    </source>
</evidence>